<organism evidence="1 2">
    <name type="scientific">Dallia pectoralis</name>
    <name type="common">Alaska blackfish</name>
    <dbReference type="NCBI Taxonomy" id="75939"/>
    <lineage>
        <taxon>Eukaryota</taxon>
        <taxon>Metazoa</taxon>
        <taxon>Chordata</taxon>
        <taxon>Craniata</taxon>
        <taxon>Vertebrata</taxon>
        <taxon>Euteleostomi</taxon>
        <taxon>Actinopterygii</taxon>
        <taxon>Neopterygii</taxon>
        <taxon>Teleostei</taxon>
        <taxon>Protacanthopterygii</taxon>
        <taxon>Esociformes</taxon>
        <taxon>Umbridae</taxon>
        <taxon>Dallia</taxon>
    </lineage>
</organism>
<evidence type="ECO:0000313" key="2">
    <source>
        <dbReference type="Proteomes" id="UP001157502"/>
    </source>
</evidence>
<evidence type="ECO:0000313" key="1">
    <source>
        <dbReference type="EMBL" id="KAJ8001870.1"/>
    </source>
</evidence>
<proteinExistence type="predicted"/>
<protein>
    <submittedName>
        <fullName evidence="1">Uncharacterized protein</fullName>
    </submittedName>
</protein>
<accession>A0ACC2GEJ4</accession>
<name>A0ACC2GEJ4_DALPE</name>
<gene>
    <name evidence="1" type="ORF">DPEC_G00173890</name>
</gene>
<sequence>MASTEEDFPRGGKAKQTTESTVTPVRQPTEVDNLFETHEPKTTTTKKRKGQKPNLLQKAKKLKTNQEDLKLNTVTAVDILQLKSLKVGILLLGCVKEVKDFEVLVNLPGGLLGYLNITNVSDSYTKILTDQLDSNDTEEIFDLCSLFSPGMLVRCTIARLNTTRRGLISIQLSVNPKEVNKSLSSGSLKPGMILSGCVESVEDHGYLVDLGVKGTKAFLPKQAAKDHTDNLKELRVGLYVTCRLDEVKNDGRVVRLSCGHSAVAHGVANADHGWTLTNLLPGLLVKAQIRKVTLHGLIVSFLSSFTGLIDFMHLETEHASTLKEGDYVKACVLYVEPSTHLVGLSLRNHLLRPGTDLELVATERVGEVVHGCKMTALHHLSGAILELPDQTQAFVHRNHMKEPREEFNLNRVMAQSQHICRIMEFSALEQIHFVSLRLSVIHAPLFRGYHDLQPGQVVEGMVTSMGPYGVTVKVTEHVRGLVPQLHLSDIVLKNPEKQYSVGMTVKCRVLSVDPQKKRLILTRKRALMDSTLPLFRAYEDARRGRISHGFIISIKDFGCFVKFYGEVNGLVPRSELATEPVIFPQNTFYVGQVVKAKVLSCDLEKEKLCLSFRAVAGGDTEEPQFDFKVGRLVNTKVLSKAHNGLEVSILPENITAFLPTMHLSDHVSNCPLLWEGIQEGDEISDVVCVSQSKNLLTLTKKPALKSSLAEGGVVATEFSDITVGMQLIGWVKSIMPYGLFVQFPCNLVGLAPKSETSDRFVTDVAVFYQLGQTVAAKVINLDEEKQRFLVSLRASNVSYSGEEAQARLVRGFQERKAVVKMMTGREDSDSLKQLSAVTIGQKMKMMVDEVRPDGSVTFKCDELCSATVLATKEHVQGTLVTAQKCSVVILYVDLVNSQVYVSLLAKLTGKRSELKAGSTHTATVQHVDQDYAVVSLGNTAQLTVIQTTNHLNETFDSAKLTAGKTLPVRVQEASCERLDGLPLVSWEHGATERARSTATSKESKGLYRYGDVVKAVVKSVKPTWVLVTLEHGGTGSVHVSECQENVRLGSFPTSLLMIGSEVTGRVIGGRHGQSHRFLPFSHPNNTYFMPELTLLPSKLKAADTAPVKTKEKSYKVGDKVMCFVSRIFPERRYLEVTIDHTVTGTVEVVSLTTDLKVAQNPEKAFRLGQAVMAQVLVVCPSKLSYISLSLLDVNPLEKGNVVLGVVQKIDPDTGLLVKLPLKAMGTIALEDLSDCFRQKPLEAFHKNQLLRCCIVGKKNDTWQLSTRTTRTNPKMTPAVKDPEIQSLDDLTAGQNIRGYLKNITAQGVLVSLSRSIKACIPFKKVTKCFLARPEDYVKRVPLNTLVTANILSIDVKNQKIELSLLQEDTKKPEIFSGIQGLTGEVKEKLEAVKKTTKRKSESKQGPKEKPAKKQKKKKCNTEDDDSGVEVYFREGEEKEVAKGKPAAVPKPARLPVSAGFSWDMSLSALKPATSVPDDGDSSAGEEDDEEKKTKTQKKSRHEQEVEKREAEKALTKLETELMDPGLRPQSAGGFERLLLSSPDSSLLWLQFMAFHLQATQIEQARAVAERALKTISFREEQEKLNVWVALLNLENLYGTEESLHKVFERALQYCEPMPVYQQLADIYAKSQKTKEAEGLYKTMVKRFRKASAVWLSYGTFLLQQGQSDAANALLQRATNSLPNKESVDLIAKFAKLEFRYGDLERGKTMLDKIVTSYPKRTDLWSVFIDLMIKHGSQTEVRALFDRVIHLSVAVKRIKFFFKRYLEYEKNHGTPESIRAVKEKAMEYVESKGTEAAS</sequence>
<dbReference type="EMBL" id="CM055741">
    <property type="protein sequence ID" value="KAJ8001870.1"/>
    <property type="molecule type" value="Genomic_DNA"/>
</dbReference>
<comment type="caution">
    <text evidence="1">The sequence shown here is derived from an EMBL/GenBank/DDBJ whole genome shotgun (WGS) entry which is preliminary data.</text>
</comment>
<reference evidence="1" key="1">
    <citation type="submission" date="2021-05" db="EMBL/GenBank/DDBJ databases">
        <authorList>
            <person name="Pan Q."/>
            <person name="Jouanno E."/>
            <person name="Zahm M."/>
            <person name="Klopp C."/>
            <person name="Cabau C."/>
            <person name="Louis A."/>
            <person name="Berthelot C."/>
            <person name="Parey E."/>
            <person name="Roest Crollius H."/>
            <person name="Montfort J."/>
            <person name="Robinson-Rechavi M."/>
            <person name="Bouchez O."/>
            <person name="Lampietro C."/>
            <person name="Lopez Roques C."/>
            <person name="Donnadieu C."/>
            <person name="Postlethwait J."/>
            <person name="Bobe J."/>
            <person name="Dillon D."/>
            <person name="Chandos A."/>
            <person name="von Hippel F."/>
            <person name="Guiguen Y."/>
        </authorList>
    </citation>
    <scope>NUCLEOTIDE SEQUENCE</scope>
    <source>
        <strain evidence="1">YG-Jan2019</strain>
    </source>
</reference>
<keyword evidence="2" id="KW-1185">Reference proteome</keyword>
<dbReference type="Proteomes" id="UP001157502">
    <property type="component" value="Chromosome 14"/>
</dbReference>